<dbReference type="Proteomes" id="UP000749646">
    <property type="component" value="Unassembled WGS sequence"/>
</dbReference>
<accession>A0A9P6J194</accession>
<evidence type="ECO:0000313" key="2">
    <source>
        <dbReference type="EMBL" id="KAF9953156.1"/>
    </source>
</evidence>
<feature type="transmembrane region" description="Helical" evidence="1">
    <location>
        <begin position="28"/>
        <end position="48"/>
    </location>
</feature>
<evidence type="ECO:0000256" key="1">
    <source>
        <dbReference type="SAM" id="Phobius"/>
    </source>
</evidence>
<protein>
    <submittedName>
        <fullName evidence="2">Uncharacterized protein</fullName>
    </submittedName>
</protein>
<reference evidence="2" key="1">
    <citation type="journal article" date="2020" name="Fungal Divers.">
        <title>Resolving the Mortierellaceae phylogeny through synthesis of multi-gene phylogenetics and phylogenomics.</title>
        <authorList>
            <person name="Vandepol N."/>
            <person name="Liber J."/>
            <person name="Desiro A."/>
            <person name="Na H."/>
            <person name="Kennedy M."/>
            <person name="Barry K."/>
            <person name="Grigoriev I.V."/>
            <person name="Miller A.N."/>
            <person name="O'Donnell K."/>
            <person name="Stajich J.E."/>
            <person name="Bonito G."/>
        </authorList>
    </citation>
    <scope>NUCLEOTIDE SEQUENCE</scope>
    <source>
        <strain evidence="2">MES-2147</strain>
    </source>
</reference>
<gene>
    <name evidence="2" type="ORF">BGZ65_004847</name>
</gene>
<dbReference type="EMBL" id="JAAAHW010006930">
    <property type="protein sequence ID" value="KAF9953156.1"/>
    <property type="molecule type" value="Genomic_DNA"/>
</dbReference>
<feature type="transmembrane region" description="Helical" evidence="1">
    <location>
        <begin position="57"/>
        <end position="80"/>
    </location>
</feature>
<dbReference type="OrthoDB" id="2394524at2759"/>
<evidence type="ECO:0000313" key="3">
    <source>
        <dbReference type="Proteomes" id="UP000749646"/>
    </source>
</evidence>
<keyword evidence="1" id="KW-0812">Transmembrane</keyword>
<keyword evidence="1" id="KW-1133">Transmembrane helix</keyword>
<dbReference type="AlphaFoldDB" id="A0A9P6J194"/>
<keyword evidence="3" id="KW-1185">Reference proteome</keyword>
<keyword evidence="1" id="KW-0472">Membrane</keyword>
<organism evidence="2 3">
    <name type="scientific">Modicella reniformis</name>
    <dbReference type="NCBI Taxonomy" id="1440133"/>
    <lineage>
        <taxon>Eukaryota</taxon>
        <taxon>Fungi</taxon>
        <taxon>Fungi incertae sedis</taxon>
        <taxon>Mucoromycota</taxon>
        <taxon>Mortierellomycotina</taxon>
        <taxon>Mortierellomycetes</taxon>
        <taxon>Mortierellales</taxon>
        <taxon>Mortierellaceae</taxon>
        <taxon>Modicella</taxon>
    </lineage>
</organism>
<proteinExistence type="predicted"/>
<comment type="caution">
    <text evidence="2">The sequence shown here is derived from an EMBL/GenBank/DDBJ whole genome shotgun (WGS) entry which is preliminary data.</text>
</comment>
<name>A0A9P6J194_9FUNG</name>
<sequence>MPSDLRASWSTLPGILDWSTDPNSFGHIKTLVTFITTFTSSSFTLLLLRTTPEDMKVIAYSFAAAAIVVPATALAIPALYNRAVIQSQSIACAMKTLGTGIVTPECADIAAIDVGVIRSIHVEDLIVDVAGGSAYAVDFSSSRLTAELLSVPGITWPIVTSAQRVTIVDNGIPLATFDTPISPGSVSGNTYSSIVQKSTVKINPGQEGNVAASLAAFITKSEHTIILRGSVDGTAQMTSISQKIFSFPRIAFESPITLKGCSNFPKIDYLSQGSLTFDSNTGNGLVGITIIKDMKLNRGDNHLTAITTSTSKEAYEVLTNGGGTFTLQGYEGSSTNPVLSEALKALKTQVVVPKLNRIVF</sequence>